<dbReference type="PANTHER" id="PTHR30432:SF1">
    <property type="entry name" value="DNA-BINDING TRANSCRIPTIONAL DUAL REGULATOR MODE"/>
    <property type="match status" value="1"/>
</dbReference>
<dbReference type="InterPro" id="IPR036390">
    <property type="entry name" value="WH_DNA-bd_sf"/>
</dbReference>
<dbReference type="AlphaFoldDB" id="A0A1G6NYC2"/>
<reference evidence="3" key="1">
    <citation type="submission" date="2016-09" db="EMBL/GenBank/DDBJ databases">
        <authorList>
            <person name="Varghese N."/>
            <person name="Submissions S."/>
        </authorList>
    </citation>
    <scope>NUCLEOTIDE SEQUENCE [LARGE SCALE GENOMIC DNA]</scope>
    <source>
        <strain evidence="3">ANC 3699</strain>
    </source>
</reference>
<gene>
    <name evidence="2" type="ORF">SAMN05421749_11127</name>
</gene>
<keyword evidence="3" id="KW-1185">Reference proteome</keyword>
<evidence type="ECO:0000259" key="1">
    <source>
        <dbReference type="Pfam" id="PF00126"/>
    </source>
</evidence>
<protein>
    <submittedName>
        <fullName evidence="2">Molybdate transport system regulatory protein</fullName>
    </submittedName>
</protein>
<dbReference type="SUPFAM" id="SSF46785">
    <property type="entry name" value="Winged helix' DNA-binding domain"/>
    <property type="match status" value="1"/>
</dbReference>
<organism evidence="2 3">
    <name type="scientific">Acinetobacter marinus</name>
    <dbReference type="NCBI Taxonomy" id="281375"/>
    <lineage>
        <taxon>Bacteria</taxon>
        <taxon>Pseudomonadati</taxon>
        <taxon>Pseudomonadota</taxon>
        <taxon>Gammaproteobacteria</taxon>
        <taxon>Moraxellales</taxon>
        <taxon>Moraxellaceae</taxon>
        <taxon>Acinetobacter</taxon>
    </lineage>
</organism>
<dbReference type="Pfam" id="PF00126">
    <property type="entry name" value="HTH_1"/>
    <property type="match status" value="1"/>
</dbReference>
<dbReference type="InterPro" id="IPR000847">
    <property type="entry name" value="LysR_HTH_N"/>
</dbReference>
<feature type="domain" description="HTH lysR-type" evidence="1">
    <location>
        <begin position="27"/>
        <end position="86"/>
    </location>
</feature>
<dbReference type="RefSeq" id="WP_092621457.1">
    <property type="nucleotide sequence ID" value="NZ_FMYK01000011.1"/>
</dbReference>
<dbReference type="Gene3D" id="1.10.10.10">
    <property type="entry name" value="Winged helix-like DNA-binding domain superfamily/Winged helix DNA-binding domain"/>
    <property type="match status" value="1"/>
</dbReference>
<dbReference type="GO" id="GO:0003700">
    <property type="term" value="F:DNA-binding transcription factor activity"/>
    <property type="evidence" value="ECO:0007669"/>
    <property type="project" value="InterPro"/>
</dbReference>
<dbReference type="PANTHER" id="PTHR30432">
    <property type="entry name" value="TRANSCRIPTIONAL REGULATOR MODE"/>
    <property type="match status" value="1"/>
</dbReference>
<dbReference type="InterPro" id="IPR036388">
    <property type="entry name" value="WH-like_DNA-bd_sf"/>
</dbReference>
<dbReference type="Proteomes" id="UP000242317">
    <property type="component" value="Unassembled WGS sequence"/>
</dbReference>
<evidence type="ECO:0000313" key="2">
    <source>
        <dbReference type="EMBL" id="SDC72266.1"/>
    </source>
</evidence>
<dbReference type="EMBL" id="FMYK01000011">
    <property type="protein sequence ID" value="SDC72266.1"/>
    <property type="molecule type" value="Genomic_DNA"/>
</dbReference>
<proteinExistence type="predicted"/>
<evidence type="ECO:0000313" key="3">
    <source>
        <dbReference type="Proteomes" id="UP000242317"/>
    </source>
</evidence>
<dbReference type="OrthoDB" id="9800709at2"/>
<dbReference type="InterPro" id="IPR051815">
    <property type="entry name" value="Molybdate_resp_trans_reg"/>
</dbReference>
<sequence>MTQSAHLSLKLRIYNDAEIAFGPGKAELLLAIHATGSISKAAKQMNMSYRRAWQLVDTMNRNFISPLVSTQTGGSHGGGAQVTAFGLEIVEKYRQMQAIAKQSIESEMVEFSQLVCSSSK</sequence>
<accession>A0A1G6NYC2</accession>
<name>A0A1G6NYC2_9GAMM</name>